<keyword evidence="5 6" id="KW-0233">DNA recombination</keyword>
<dbReference type="GO" id="GO:0006313">
    <property type="term" value="P:DNA transposition"/>
    <property type="evidence" value="ECO:0007669"/>
    <property type="project" value="UniProtKB-UniRule"/>
</dbReference>
<keyword evidence="4 6" id="KW-0238">DNA-binding</keyword>
<dbReference type="EMBL" id="CP036298">
    <property type="protein sequence ID" value="QDV25791.1"/>
    <property type="molecule type" value="Genomic_DNA"/>
</dbReference>
<dbReference type="InterPro" id="IPR001207">
    <property type="entry name" value="Transposase_mutator"/>
</dbReference>
<dbReference type="PANTHER" id="PTHR33217:SF7">
    <property type="entry name" value="TRANSPOSASE FOR INSERTION SEQUENCE ELEMENT IS1081"/>
    <property type="match status" value="1"/>
</dbReference>
<dbReference type="GO" id="GO:0004803">
    <property type="term" value="F:transposase activity"/>
    <property type="evidence" value="ECO:0007669"/>
    <property type="project" value="UniProtKB-UniRule"/>
</dbReference>
<keyword evidence="6" id="KW-0814">Transposable element</keyword>
<evidence type="ECO:0000256" key="4">
    <source>
        <dbReference type="ARBA" id="ARBA00023125"/>
    </source>
</evidence>
<accession>A0A518GB03</accession>
<dbReference type="PANTHER" id="PTHR33217">
    <property type="entry name" value="TRANSPOSASE FOR INSERTION SEQUENCE ELEMENT IS1081"/>
    <property type="match status" value="1"/>
</dbReference>
<evidence type="ECO:0000256" key="6">
    <source>
        <dbReference type="RuleBase" id="RU365089"/>
    </source>
</evidence>
<keyword evidence="8" id="KW-1185">Reference proteome</keyword>
<evidence type="ECO:0000256" key="3">
    <source>
        <dbReference type="ARBA" id="ARBA00022578"/>
    </source>
</evidence>
<evidence type="ECO:0000256" key="2">
    <source>
        <dbReference type="ARBA" id="ARBA00010961"/>
    </source>
</evidence>
<dbReference type="GO" id="GO:0003677">
    <property type="term" value="F:DNA binding"/>
    <property type="evidence" value="ECO:0007669"/>
    <property type="project" value="UniProtKB-UniRule"/>
</dbReference>
<keyword evidence="3 6" id="KW-0815">Transposition</keyword>
<organism evidence="7 8">
    <name type="scientific">Aureliella helgolandensis</name>
    <dbReference type="NCBI Taxonomy" id="2527968"/>
    <lineage>
        <taxon>Bacteria</taxon>
        <taxon>Pseudomonadati</taxon>
        <taxon>Planctomycetota</taxon>
        <taxon>Planctomycetia</taxon>
        <taxon>Pirellulales</taxon>
        <taxon>Pirellulaceae</taxon>
        <taxon>Aureliella</taxon>
    </lineage>
</organism>
<gene>
    <name evidence="7" type="ORF">Q31a_41180</name>
</gene>
<dbReference type="AlphaFoldDB" id="A0A518GB03"/>
<evidence type="ECO:0000313" key="7">
    <source>
        <dbReference type="EMBL" id="QDV25791.1"/>
    </source>
</evidence>
<comment type="similarity">
    <text evidence="2 6">Belongs to the transposase mutator family.</text>
</comment>
<comment type="function">
    <text evidence="1 6">Required for the transposition of the insertion element.</text>
</comment>
<evidence type="ECO:0000256" key="5">
    <source>
        <dbReference type="ARBA" id="ARBA00023172"/>
    </source>
</evidence>
<sequence length="252" mass="27625">MTESSLLRELGQVSNAEVGEVFREFLRGSIVKMACEVMAAEVAELCGPKHAPSDCRTYRAGSAAGRILVEGERESVTRPRVRERQEAGGSREVELISYASANDPEQLEKAVIQALMSGVSTRQMSVVKPKSPGVSRSSVSRLWQEAGTRLIDELRSRDLSGHTWCILMLDGIRLSSDQTAVVALGIDSEGCKHVLDFALAVVKMPLYPMNCWLAWPVAALLARSDYWQSWMAAMCFAKRSRSTSPTRSSNAA</sequence>
<protein>
    <recommendedName>
        <fullName evidence="6">Mutator family transposase</fullName>
    </recommendedName>
</protein>
<dbReference type="Proteomes" id="UP000318017">
    <property type="component" value="Chromosome"/>
</dbReference>
<evidence type="ECO:0000256" key="1">
    <source>
        <dbReference type="ARBA" id="ARBA00002190"/>
    </source>
</evidence>
<name>A0A518GB03_9BACT</name>
<dbReference type="Pfam" id="PF00872">
    <property type="entry name" value="Transposase_mut"/>
    <property type="match status" value="1"/>
</dbReference>
<proteinExistence type="inferred from homology"/>
<evidence type="ECO:0000313" key="8">
    <source>
        <dbReference type="Proteomes" id="UP000318017"/>
    </source>
</evidence>
<dbReference type="KEGG" id="ahel:Q31a_41180"/>
<reference evidence="7 8" key="1">
    <citation type="submission" date="2019-02" db="EMBL/GenBank/DDBJ databases">
        <title>Deep-cultivation of Planctomycetes and their phenomic and genomic characterization uncovers novel biology.</title>
        <authorList>
            <person name="Wiegand S."/>
            <person name="Jogler M."/>
            <person name="Boedeker C."/>
            <person name="Pinto D."/>
            <person name="Vollmers J."/>
            <person name="Rivas-Marin E."/>
            <person name="Kohn T."/>
            <person name="Peeters S.H."/>
            <person name="Heuer A."/>
            <person name="Rast P."/>
            <person name="Oberbeckmann S."/>
            <person name="Bunk B."/>
            <person name="Jeske O."/>
            <person name="Meyerdierks A."/>
            <person name="Storesund J.E."/>
            <person name="Kallscheuer N."/>
            <person name="Luecker S."/>
            <person name="Lage O.M."/>
            <person name="Pohl T."/>
            <person name="Merkel B.J."/>
            <person name="Hornburger P."/>
            <person name="Mueller R.-W."/>
            <person name="Bruemmer F."/>
            <person name="Labrenz M."/>
            <person name="Spormann A.M."/>
            <person name="Op den Camp H."/>
            <person name="Overmann J."/>
            <person name="Amann R."/>
            <person name="Jetten M.S.M."/>
            <person name="Mascher T."/>
            <person name="Medema M.H."/>
            <person name="Devos D.P."/>
            <person name="Kaster A.-K."/>
            <person name="Ovreas L."/>
            <person name="Rohde M."/>
            <person name="Galperin M.Y."/>
            <person name="Jogler C."/>
        </authorList>
    </citation>
    <scope>NUCLEOTIDE SEQUENCE [LARGE SCALE GENOMIC DNA]</scope>
    <source>
        <strain evidence="7 8">Q31a</strain>
    </source>
</reference>